<protein>
    <recommendedName>
        <fullName evidence="2">PF03932 family protein CutC</fullName>
    </recommendedName>
</protein>
<dbReference type="InterPro" id="IPR036822">
    <property type="entry name" value="CutC-like_dom_sf"/>
</dbReference>
<keyword evidence="4" id="KW-1185">Reference proteome</keyword>
<comment type="caution">
    <text evidence="2">Once thought to be involved in copper homeostasis, experiments in E.coli have shown this is not the case.</text>
</comment>
<comment type="caution">
    <text evidence="3">The sequence shown here is derived from an EMBL/GenBank/DDBJ whole genome shotgun (WGS) entry which is preliminary data.</text>
</comment>
<reference evidence="3 4" key="1">
    <citation type="submission" date="2010-08" db="EMBL/GenBank/DDBJ databases">
        <authorList>
            <person name="Durkin A.S."/>
            <person name="Madupu R."/>
            <person name="Torralba M."/>
            <person name="Gillis M."/>
            <person name="Methe B."/>
            <person name="Sutton G."/>
            <person name="Nelson K.E."/>
        </authorList>
    </citation>
    <scope>NUCLEOTIDE SEQUENCE [LARGE SCALE GENOMIC DNA]</scope>
    <source>
        <strain evidence="3 4">PB189-T1-4</strain>
    </source>
</reference>
<comment type="similarity">
    <text evidence="1 2">Belongs to the CutC family.</text>
</comment>
<sequence length="249" mass="26883">MHCTVEICCGSYEDALVAYKGNADRIELTAALYIGGVTPSTACVTLVKRDTDFPVCVMIRPRGAGFCYSHAEFECMYEETRDLLNHGADGIVFGFLNPDFSINAEYTAKLVELVHANHKEAIMHRAFDCTSADTRALKQLIDLGIDRVLTSGGKKTALEGKDMLNELVQHADNSIEILAGGGIHADNAAEIIAATGVTQIHSSCHDWKADPTTVGKTVAYNYADGAHTGMYDAVSLEKVQALKQAVARI</sequence>
<comment type="subcellular location">
    <subcellularLocation>
        <location evidence="2">Cytoplasm</location>
    </subcellularLocation>
</comment>
<dbReference type="InterPro" id="IPR005627">
    <property type="entry name" value="CutC-like"/>
</dbReference>
<dbReference type="Pfam" id="PF03932">
    <property type="entry name" value="CutC"/>
    <property type="match status" value="1"/>
</dbReference>
<dbReference type="PANTHER" id="PTHR12598">
    <property type="entry name" value="COPPER HOMEOSTASIS PROTEIN CUTC"/>
    <property type="match status" value="1"/>
</dbReference>
<keyword evidence="2" id="KW-0963">Cytoplasm</keyword>
<dbReference type="EMBL" id="AEDQ01000033">
    <property type="protein sequence ID" value="EFL43562.1"/>
    <property type="molecule type" value="Genomic_DNA"/>
</dbReference>
<dbReference type="RefSeq" id="WP_006304684.1">
    <property type="nucleotide sequence ID" value="NZ_AEDQ01000033.1"/>
</dbReference>
<dbReference type="Gene3D" id="3.20.20.380">
    <property type="entry name" value="Copper homeostasis (CutC) domain"/>
    <property type="match status" value="1"/>
</dbReference>
<accession>A0ABP2IWV4</accession>
<proteinExistence type="inferred from homology"/>
<evidence type="ECO:0000313" key="4">
    <source>
        <dbReference type="Proteomes" id="UP000004431"/>
    </source>
</evidence>
<evidence type="ECO:0000256" key="1">
    <source>
        <dbReference type="ARBA" id="ARBA00007768"/>
    </source>
</evidence>
<evidence type="ECO:0000313" key="3">
    <source>
        <dbReference type="EMBL" id="EFL43562.1"/>
    </source>
</evidence>
<gene>
    <name evidence="2" type="primary">cutC</name>
    <name evidence="3" type="ORF">HMPREF9248_0673</name>
</gene>
<organism evidence="3 4">
    <name type="scientific">Fannyhessea vaginae PB189-T1-4</name>
    <dbReference type="NCBI Taxonomy" id="866774"/>
    <lineage>
        <taxon>Bacteria</taxon>
        <taxon>Bacillati</taxon>
        <taxon>Actinomycetota</taxon>
        <taxon>Coriobacteriia</taxon>
        <taxon>Coriobacteriales</taxon>
        <taxon>Atopobiaceae</taxon>
        <taxon>Fannyhessea</taxon>
    </lineage>
</organism>
<dbReference type="CDD" id="cd00945">
    <property type="entry name" value="Aldolase_Class_I"/>
    <property type="match status" value="1"/>
</dbReference>
<dbReference type="HAMAP" id="MF_00795">
    <property type="entry name" value="CutC"/>
    <property type="match status" value="1"/>
</dbReference>
<dbReference type="SUPFAM" id="SSF110395">
    <property type="entry name" value="CutC-like"/>
    <property type="match status" value="1"/>
</dbReference>
<name>A0ABP2IWV4_9ACTN</name>
<evidence type="ECO:0000256" key="2">
    <source>
        <dbReference type="HAMAP-Rule" id="MF_00795"/>
    </source>
</evidence>
<dbReference type="PANTHER" id="PTHR12598:SF0">
    <property type="entry name" value="COPPER HOMEOSTASIS PROTEIN CUTC HOMOLOG"/>
    <property type="match status" value="1"/>
</dbReference>
<dbReference type="Proteomes" id="UP000004431">
    <property type="component" value="Unassembled WGS sequence"/>
</dbReference>